<dbReference type="EMBL" id="ACQA01000002">
    <property type="protein sequence ID" value="EEQ93103.1"/>
    <property type="molecule type" value="Genomic_DNA"/>
</dbReference>
<dbReference type="Proteomes" id="UP000004386">
    <property type="component" value="Unassembled WGS sequence"/>
</dbReference>
<evidence type="ECO:0000313" key="3">
    <source>
        <dbReference type="Proteomes" id="UP000004386"/>
    </source>
</evidence>
<evidence type="ECO:0000256" key="1">
    <source>
        <dbReference type="SAM" id="MobiDB-lite"/>
    </source>
</evidence>
<reference evidence="2 3" key="1">
    <citation type="submission" date="2009-05" db="EMBL/GenBank/DDBJ databases">
        <authorList>
            <person name="Setubal J.C."/>
            <person name="Boyle S."/>
            <person name="Crasta O.R."/>
            <person name="Gillespie J.J."/>
            <person name="Kenyon R.W."/>
            <person name="Lu J."/>
            <person name="Mane S."/>
            <person name="Nagrani S."/>
            <person name="Shallom J.M."/>
            <person name="Shallom S."/>
            <person name="Shukla M."/>
            <person name="Snyder E.E."/>
            <person name="Sobral B.W."/>
            <person name="Wattam A.R."/>
            <person name="Will R."/>
            <person name="Williams K."/>
            <person name="Yoo H."/>
            <person name="Munk C."/>
            <person name="Tapia R."/>
            <person name="Green L."/>
            <person name="Rogers Y."/>
            <person name="Detter J.C."/>
            <person name="Bruce D."/>
            <person name="Brettin T.S."/>
            <person name="Tsolis R."/>
        </authorList>
    </citation>
    <scope>NUCLEOTIDE SEQUENCE [LARGE SCALE GENOMIC DNA]</scope>
    <source>
        <strain evidence="2 3">LMG 3301</strain>
    </source>
</reference>
<evidence type="ECO:0000313" key="2">
    <source>
        <dbReference type="EMBL" id="EEQ93103.1"/>
    </source>
</evidence>
<name>C4WMA5_9HYPH</name>
<comment type="caution">
    <text evidence="2">The sequence shown here is derived from an EMBL/GenBank/DDBJ whole genome shotgun (WGS) entry which is preliminary data.</text>
</comment>
<feature type="region of interest" description="Disordered" evidence="1">
    <location>
        <begin position="1"/>
        <end position="39"/>
    </location>
</feature>
<dbReference type="HOGENOM" id="CLU_2736065_0_0_5"/>
<proteinExistence type="predicted"/>
<dbReference type="AlphaFoldDB" id="C4WMA5"/>
<organism evidence="2 3">
    <name type="scientific">Brucella intermedia LMG 3301</name>
    <dbReference type="NCBI Taxonomy" id="641118"/>
    <lineage>
        <taxon>Bacteria</taxon>
        <taxon>Pseudomonadati</taxon>
        <taxon>Pseudomonadota</taxon>
        <taxon>Alphaproteobacteria</taxon>
        <taxon>Hyphomicrobiales</taxon>
        <taxon>Brucellaceae</taxon>
        <taxon>Brucella/Ochrobactrum group</taxon>
        <taxon>Brucella</taxon>
    </lineage>
</organism>
<feature type="compositionally biased region" description="Polar residues" evidence="1">
    <location>
        <begin position="8"/>
        <end position="18"/>
    </location>
</feature>
<gene>
    <name evidence="2" type="ORF">OINT_2000236</name>
</gene>
<sequence>MIADTKAQALSPQRSSAASDEAPQVISSEIFTERPDGTRQEREHFQSFIALGACTDELSSRDFSVLGEGRN</sequence>
<protein>
    <submittedName>
        <fullName evidence="2">Uncharacterized protein</fullName>
    </submittedName>
</protein>
<accession>C4WMA5</accession>